<gene>
    <name evidence="1" type="ORF">V8G54_036919</name>
</gene>
<dbReference type="EMBL" id="CP144690">
    <property type="protein sequence ID" value="WVY91405.1"/>
    <property type="molecule type" value="Genomic_DNA"/>
</dbReference>
<dbReference type="Proteomes" id="UP001374535">
    <property type="component" value="Chromosome 11"/>
</dbReference>
<evidence type="ECO:0000313" key="2">
    <source>
        <dbReference type="Proteomes" id="UP001374535"/>
    </source>
</evidence>
<dbReference type="AlphaFoldDB" id="A0AAQ3RH15"/>
<reference evidence="1 2" key="1">
    <citation type="journal article" date="2023" name="Life. Sci Alliance">
        <title>Evolutionary insights into 3D genome organization and epigenetic landscape of Vigna mungo.</title>
        <authorList>
            <person name="Junaid A."/>
            <person name="Singh B."/>
            <person name="Bhatia S."/>
        </authorList>
    </citation>
    <scope>NUCLEOTIDE SEQUENCE [LARGE SCALE GENOMIC DNA]</scope>
    <source>
        <strain evidence="1">Urdbean</strain>
    </source>
</reference>
<keyword evidence="2" id="KW-1185">Reference proteome</keyword>
<organism evidence="1 2">
    <name type="scientific">Vigna mungo</name>
    <name type="common">Black gram</name>
    <name type="synonym">Phaseolus mungo</name>
    <dbReference type="NCBI Taxonomy" id="3915"/>
    <lineage>
        <taxon>Eukaryota</taxon>
        <taxon>Viridiplantae</taxon>
        <taxon>Streptophyta</taxon>
        <taxon>Embryophyta</taxon>
        <taxon>Tracheophyta</taxon>
        <taxon>Spermatophyta</taxon>
        <taxon>Magnoliopsida</taxon>
        <taxon>eudicotyledons</taxon>
        <taxon>Gunneridae</taxon>
        <taxon>Pentapetalae</taxon>
        <taxon>rosids</taxon>
        <taxon>fabids</taxon>
        <taxon>Fabales</taxon>
        <taxon>Fabaceae</taxon>
        <taxon>Papilionoideae</taxon>
        <taxon>50 kb inversion clade</taxon>
        <taxon>NPAAA clade</taxon>
        <taxon>indigoferoid/millettioid clade</taxon>
        <taxon>Phaseoleae</taxon>
        <taxon>Vigna</taxon>
    </lineage>
</organism>
<accession>A0AAQ3RH15</accession>
<proteinExistence type="predicted"/>
<protein>
    <submittedName>
        <fullName evidence="1">Uncharacterized protein</fullName>
    </submittedName>
</protein>
<sequence length="113" mass="13005">MPNYTSEELQEIREKYVSQWILDPDNVRRNEVLQYLRFCKEAHLGKARQRKETTWYAGGRRQQGVIGFQVMFSRAGHFLIGGTAEKGPSATVERHVTVETGTELCRKNGNFSL</sequence>
<evidence type="ECO:0000313" key="1">
    <source>
        <dbReference type="EMBL" id="WVY91405.1"/>
    </source>
</evidence>
<name>A0AAQ3RH15_VIGMU</name>